<dbReference type="AlphaFoldDB" id="A0A5B7YE65"/>
<protein>
    <recommendedName>
        <fullName evidence="4">DUF3784 domain-containing protein</fullName>
    </recommendedName>
</protein>
<dbReference type="OrthoDB" id="6388881at2"/>
<keyword evidence="3" id="KW-1185">Reference proteome</keyword>
<evidence type="ECO:0000256" key="1">
    <source>
        <dbReference type="SAM" id="Phobius"/>
    </source>
</evidence>
<dbReference type="InterPro" id="IPR017259">
    <property type="entry name" value="UCP037672"/>
</dbReference>
<proteinExistence type="predicted"/>
<evidence type="ECO:0008006" key="4">
    <source>
        <dbReference type="Google" id="ProtNLM"/>
    </source>
</evidence>
<gene>
    <name evidence="2" type="ORF">FBQ74_08455</name>
</gene>
<keyword evidence="1" id="KW-0472">Membrane</keyword>
<keyword evidence="1" id="KW-0812">Transmembrane</keyword>
<evidence type="ECO:0000313" key="2">
    <source>
        <dbReference type="EMBL" id="QCZ93516.1"/>
    </source>
</evidence>
<dbReference type="KEGG" id="salk:FBQ74_08455"/>
<feature type="transmembrane region" description="Helical" evidence="1">
    <location>
        <begin position="80"/>
        <end position="101"/>
    </location>
</feature>
<accession>A0A5B7YE65</accession>
<evidence type="ECO:0000313" key="3">
    <source>
        <dbReference type="Proteomes" id="UP000304912"/>
    </source>
</evidence>
<feature type="transmembrane region" description="Helical" evidence="1">
    <location>
        <begin position="49"/>
        <end position="74"/>
    </location>
</feature>
<dbReference type="EMBL" id="CP039852">
    <property type="protein sequence ID" value="QCZ93516.1"/>
    <property type="molecule type" value="Genomic_DNA"/>
</dbReference>
<keyword evidence="1" id="KW-1133">Transmembrane helix</keyword>
<name>A0A5B7YE65_9ALTE</name>
<feature type="transmembrane region" description="Helical" evidence="1">
    <location>
        <begin position="6"/>
        <end position="28"/>
    </location>
</feature>
<reference evidence="2 3" key="1">
    <citation type="submission" date="2019-04" db="EMBL/GenBank/DDBJ databases">
        <title>Salinimonas iocasae sp. nov., a halophilic bacterium isolated from the outer tube casing of tubeworms in Okinawa Trough.</title>
        <authorList>
            <person name="Zhang H."/>
            <person name="Wang H."/>
            <person name="Li C."/>
        </authorList>
    </citation>
    <scope>NUCLEOTIDE SEQUENCE [LARGE SCALE GENOMIC DNA]</scope>
    <source>
        <strain evidence="2 3">KX18D6</strain>
    </source>
</reference>
<sequence>MDEKFIGIIIIILFGALPCIVLGYLIAVKQMHGLIAGWNESKVSNPVAFGKWVGFSVLVVGLCIAGTGLVWYLGLINENQMTFLLAIASVIPIPCLIVAIFKYKKRGS</sequence>
<dbReference type="Pfam" id="PF12650">
    <property type="entry name" value="DUF3784"/>
    <property type="match status" value="1"/>
</dbReference>
<organism evidence="2 3">
    <name type="scientific">Salinimonas iocasae</name>
    <dbReference type="NCBI Taxonomy" id="2572577"/>
    <lineage>
        <taxon>Bacteria</taxon>
        <taxon>Pseudomonadati</taxon>
        <taxon>Pseudomonadota</taxon>
        <taxon>Gammaproteobacteria</taxon>
        <taxon>Alteromonadales</taxon>
        <taxon>Alteromonadaceae</taxon>
        <taxon>Alteromonas/Salinimonas group</taxon>
        <taxon>Salinimonas</taxon>
    </lineage>
</organism>
<dbReference type="Proteomes" id="UP000304912">
    <property type="component" value="Chromosome"/>
</dbReference>
<dbReference type="RefSeq" id="WP_139756260.1">
    <property type="nucleotide sequence ID" value="NZ_CP039852.1"/>
</dbReference>